<gene>
    <name evidence="4" type="ORF">HDK90DRAFT_465199</name>
</gene>
<reference evidence="4 5" key="1">
    <citation type="submission" date="2024-04" db="EMBL/GenBank/DDBJ databases">
        <title>Phyllosticta paracitricarpa is synonymous to the EU quarantine fungus P. citricarpa based on phylogenomic analyses.</title>
        <authorList>
            <consortium name="Lawrence Berkeley National Laboratory"/>
            <person name="Van Ingen-Buijs V.A."/>
            <person name="Van Westerhoven A.C."/>
            <person name="Haridas S."/>
            <person name="Skiadas P."/>
            <person name="Martin F."/>
            <person name="Groenewald J.Z."/>
            <person name="Crous P.W."/>
            <person name="Seidl M.F."/>
        </authorList>
    </citation>
    <scope>NUCLEOTIDE SEQUENCE [LARGE SCALE GENOMIC DNA]</scope>
    <source>
        <strain evidence="4 5">CBS 123374</strain>
    </source>
</reference>
<name>A0ABR1YTS5_9PEZI</name>
<accession>A0ABR1YTS5</accession>
<dbReference type="Pfam" id="PF11905">
    <property type="entry name" value="DUF3425"/>
    <property type="match status" value="1"/>
</dbReference>
<dbReference type="InterPro" id="IPR036864">
    <property type="entry name" value="Zn2-C6_fun-type_DNA-bd_sf"/>
</dbReference>
<dbReference type="PANTHER" id="PTHR37012:SF2">
    <property type="entry name" value="BZIP DOMAIN-CONTAINING PROTEIN-RELATED"/>
    <property type="match status" value="1"/>
</dbReference>
<keyword evidence="1" id="KW-0539">Nucleus</keyword>
<evidence type="ECO:0000256" key="1">
    <source>
        <dbReference type="ARBA" id="ARBA00023242"/>
    </source>
</evidence>
<evidence type="ECO:0000256" key="2">
    <source>
        <dbReference type="SAM" id="MobiDB-lite"/>
    </source>
</evidence>
<keyword evidence="5" id="KW-1185">Reference proteome</keyword>
<dbReference type="SMART" id="SM00066">
    <property type="entry name" value="GAL4"/>
    <property type="match status" value="1"/>
</dbReference>
<feature type="compositionally biased region" description="Polar residues" evidence="2">
    <location>
        <begin position="283"/>
        <end position="297"/>
    </location>
</feature>
<proteinExistence type="predicted"/>
<feature type="region of interest" description="Disordered" evidence="2">
    <location>
        <begin position="357"/>
        <end position="402"/>
    </location>
</feature>
<evidence type="ECO:0000313" key="5">
    <source>
        <dbReference type="Proteomes" id="UP001492380"/>
    </source>
</evidence>
<sequence length="628" mass="69494">MPPSTCLSTDRSWPPTLGRKQLRDRFPAVALEFQARAAQFWRAVAVAADRIFWRQRSQTRSTHLGTAPDHTGSGMAPELPVETVPSRSEFLHRIIANRVAARLPSTSSIHQDRVSKNSSSSSQGRDMPAYQQRQMFRPILVGPSPPQLSSQSSDNTPSPTTTTPKLGSKRGRITAIACVPCKKRKSKCNGLQPICNTCALKGSACSYDMRQEHRWQGTLRVNVKKLEQELDDVKSVLPLLATSSQREAATKLAFEISKRGFSEHSAEEIRKMLGGSGADSQHADNSSTPTAESAGENSDSKNDVSESPEDVTHYYADTGFEQNVSPEFENGIPTTSEAQPWAAHSLLSTGDSGVWIPDGTFSPPNAHISPYREDSVGPAVMPQDSKQNNIASGAADHSLPTQSLDHSAMGFEAPVSPGTTNVNPITYVFAMYREVKRAQRADGDSMQKVFGSEANDVDAILGGETGFSQEQPLTTWIPRVVNVFFANAGLPERLAVAEILKDWMQWQIWPSRQNFERLPHWIQPTQFQKVIPHDLTIDFLPWPAVRDFFLHNPDLYVSGDLVNHVSVNWNLEDARMFCCEPDSAKFVLSSAFKDHIGNLGNWSFCPEVFEQMPFLMGKDTSTPQKRPE</sequence>
<comment type="caution">
    <text evidence="4">The sequence shown here is derived from an EMBL/GenBank/DDBJ whole genome shotgun (WGS) entry which is preliminary data.</text>
</comment>
<dbReference type="InterPro" id="IPR001138">
    <property type="entry name" value="Zn2Cys6_DnaBD"/>
</dbReference>
<dbReference type="CDD" id="cd00067">
    <property type="entry name" value="GAL4"/>
    <property type="match status" value="1"/>
</dbReference>
<organism evidence="4 5">
    <name type="scientific">Phyllosticta capitalensis</name>
    <dbReference type="NCBI Taxonomy" id="121624"/>
    <lineage>
        <taxon>Eukaryota</taxon>
        <taxon>Fungi</taxon>
        <taxon>Dikarya</taxon>
        <taxon>Ascomycota</taxon>
        <taxon>Pezizomycotina</taxon>
        <taxon>Dothideomycetes</taxon>
        <taxon>Dothideomycetes incertae sedis</taxon>
        <taxon>Botryosphaeriales</taxon>
        <taxon>Phyllostictaceae</taxon>
        <taxon>Phyllosticta</taxon>
    </lineage>
</organism>
<dbReference type="Proteomes" id="UP001492380">
    <property type="component" value="Unassembled WGS sequence"/>
</dbReference>
<feature type="region of interest" description="Disordered" evidence="2">
    <location>
        <begin position="140"/>
        <end position="168"/>
    </location>
</feature>
<feature type="domain" description="Zn(2)-C6 fungal-type" evidence="3">
    <location>
        <begin position="177"/>
        <end position="207"/>
    </location>
</feature>
<feature type="region of interest" description="Disordered" evidence="2">
    <location>
        <begin position="105"/>
        <end position="128"/>
    </location>
</feature>
<dbReference type="PANTHER" id="PTHR37012">
    <property type="entry name" value="B-ZIP TRANSCRIPTION FACTOR (EUROFUNG)-RELATED"/>
    <property type="match status" value="1"/>
</dbReference>
<evidence type="ECO:0000259" key="3">
    <source>
        <dbReference type="PROSITE" id="PS50048"/>
    </source>
</evidence>
<dbReference type="PROSITE" id="PS00463">
    <property type="entry name" value="ZN2_CY6_FUNGAL_1"/>
    <property type="match status" value="1"/>
</dbReference>
<evidence type="ECO:0000313" key="4">
    <source>
        <dbReference type="EMBL" id="KAK8238398.1"/>
    </source>
</evidence>
<feature type="region of interest" description="Disordered" evidence="2">
    <location>
        <begin position="58"/>
        <end position="83"/>
    </location>
</feature>
<feature type="region of interest" description="Disordered" evidence="2">
    <location>
        <begin position="275"/>
        <end position="308"/>
    </location>
</feature>
<dbReference type="InterPro" id="IPR021833">
    <property type="entry name" value="DUF3425"/>
</dbReference>
<dbReference type="EMBL" id="JBBWRZ010000004">
    <property type="protein sequence ID" value="KAK8238398.1"/>
    <property type="molecule type" value="Genomic_DNA"/>
</dbReference>
<dbReference type="Pfam" id="PF00172">
    <property type="entry name" value="Zn_clus"/>
    <property type="match status" value="1"/>
</dbReference>
<dbReference type="PROSITE" id="PS50048">
    <property type="entry name" value="ZN2_CY6_FUNGAL_2"/>
    <property type="match status" value="1"/>
</dbReference>
<feature type="compositionally biased region" description="Low complexity" evidence="2">
    <location>
        <begin position="147"/>
        <end position="164"/>
    </location>
</feature>
<dbReference type="Gene3D" id="4.10.240.10">
    <property type="entry name" value="Zn(2)-C6 fungal-type DNA-binding domain"/>
    <property type="match status" value="1"/>
</dbReference>
<dbReference type="SUPFAM" id="SSF57701">
    <property type="entry name" value="Zn2/Cys6 DNA-binding domain"/>
    <property type="match status" value="1"/>
</dbReference>
<protein>
    <recommendedName>
        <fullName evidence="3">Zn(2)-C6 fungal-type domain-containing protein</fullName>
    </recommendedName>
</protein>